<dbReference type="Pfam" id="PF07252">
    <property type="entry name" value="DUF1433"/>
    <property type="match status" value="1"/>
</dbReference>
<dbReference type="Proteomes" id="UP001067121">
    <property type="component" value="Unassembled WGS sequence"/>
</dbReference>
<evidence type="ECO:0000313" key="2">
    <source>
        <dbReference type="Proteomes" id="UP001067121"/>
    </source>
</evidence>
<organism evidence="1 2">
    <name type="scientific">Bacillus vallismortis</name>
    <dbReference type="NCBI Taxonomy" id="72361"/>
    <lineage>
        <taxon>Bacteria</taxon>
        <taxon>Bacillati</taxon>
        <taxon>Bacillota</taxon>
        <taxon>Bacilli</taxon>
        <taxon>Bacillales</taxon>
        <taxon>Bacillaceae</taxon>
        <taxon>Bacillus</taxon>
    </lineage>
</organism>
<proteinExistence type="predicted"/>
<dbReference type="Gene3D" id="3.10.450.130">
    <property type="entry name" value="folded 79 residue fragment of lin0334 like domains"/>
    <property type="match status" value="1"/>
</dbReference>
<name>A0AAP3CJL9_BACVA</name>
<reference evidence="1" key="1">
    <citation type="submission" date="2022-02" db="EMBL/GenBank/DDBJ databases">
        <title>Crop Bioprotection Bacillus Genome Sequencing.</title>
        <authorList>
            <person name="Dunlap C."/>
        </authorList>
    </citation>
    <scope>NUCLEOTIDE SEQUENCE</scope>
    <source>
        <strain evidence="1">98-1</strain>
    </source>
</reference>
<protein>
    <submittedName>
        <fullName evidence="1">DUF1433 domain-containing protein</fullName>
    </submittedName>
</protein>
<dbReference type="InterPro" id="IPR009881">
    <property type="entry name" value="DUF1433"/>
</dbReference>
<sequence length="105" mass="11939">MKKYLIILLLLIITVGGLIMKHQYDVKKEESALFEKAKSKMTEYLHSEYKGIEKISYSEEYFIDPTGGITVEGYLNDDKTKEFDGLYDPVSDKIGSSSVDAEEKS</sequence>
<dbReference type="EMBL" id="JALAOH010000011">
    <property type="protein sequence ID" value="MCY8316195.1"/>
    <property type="molecule type" value="Genomic_DNA"/>
</dbReference>
<comment type="caution">
    <text evidence="1">The sequence shown here is derived from an EMBL/GenBank/DDBJ whole genome shotgun (WGS) entry which is preliminary data.</text>
</comment>
<dbReference type="RefSeq" id="WP_268542745.1">
    <property type="nucleotide sequence ID" value="NZ_CBDIAD010000033.1"/>
</dbReference>
<accession>A0AAP3CJL9</accession>
<evidence type="ECO:0000313" key="1">
    <source>
        <dbReference type="EMBL" id="MCY8316195.1"/>
    </source>
</evidence>
<gene>
    <name evidence="1" type="ORF">MOC71_05430</name>
</gene>
<dbReference type="AlphaFoldDB" id="A0AAP3CJL9"/>